<dbReference type="GO" id="GO:0000398">
    <property type="term" value="P:mRNA splicing, via spliceosome"/>
    <property type="evidence" value="ECO:0007669"/>
    <property type="project" value="TreeGrafter"/>
</dbReference>
<feature type="domain" description="Lariat debranching enzyme C-terminal" evidence="1">
    <location>
        <begin position="224"/>
        <end position="317"/>
    </location>
</feature>
<evidence type="ECO:0000259" key="1">
    <source>
        <dbReference type="SMART" id="SM01124"/>
    </source>
</evidence>
<name>A0A7R9QWX8_9ACAR</name>
<keyword evidence="3" id="KW-1185">Reference proteome</keyword>
<reference evidence="2" key="1">
    <citation type="submission" date="2020-11" db="EMBL/GenBank/DDBJ databases">
        <authorList>
            <person name="Tran Van P."/>
        </authorList>
    </citation>
    <scope>NUCLEOTIDE SEQUENCE</scope>
</reference>
<gene>
    <name evidence="2" type="ORF">ONB1V03_LOCUS16854</name>
</gene>
<dbReference type="InterPro" id="IPR029052">
    <property type="entry name" value="Metallo-depent_PP-like"/>
</dbReference>
<proteinExistence type="predicted"/>
<accession>A0A7R9QWX8</accession>
<dbReference type="OrthoDB" id="407609at2759"/>
<organism evidence="2">
    <name type="scientific">Oppiella nova</name>
    <dbReference type="NCBI Taxonomy" id="334625"/>
    <lineage>
        <taxon>Eukaryota</taxon>
        <taxon>Metazoa</taxon>
        <taxon>Ecdysozoa</taxon>
        <taxon>Arthropoda</taxon>
        <taxon>Chelicerata</taxon>
        <taxon>Arachnida</taxon>
        <taxon>Acari</taxon>
        <taxon>Acariformes</taxon>
        <taxon>Sarcoptiformes</taxon>
        <taxon>Oribatida</taxon>
        <taxon>Brachypylina</taxon>
        <taxon>Oppioidea</taxon>
        <taxon>Oppiidae</taxon>
        <taxon>Oppiella</taxon>
    </lineage>
</organism>
<dbReference type="PANTHER" id="PTHR12849">
    <property type="entry name" value="RNA LARIAT DEBRANCHING ENZYME"/>
    <property type="match status" value="1"/>
</dbReference>
<dbReference type="SMART" id="SM01124">
    <property type="entry name" value="DBR1"/>
    <property type="match status" value="1"/>
</dbReference>
<dbReference type="GO" id="GO:0005634">
    <property type="term" value="C:nucleus"/>
    <property type="evidence" value="ECO:0007669"/>
    <property type="project" value="TreeGrafter"/>
</dbReference>
<dbReference type="PANTHER" id="PTHR12849:SF0">
    <property type="entry name" value="LARIAT DEBRANCHING ENZYME"/>
    <property type="match status" value="1"/>
</dbReference>
<dbReference type="Pfam" id="PF05011">
    <property type="entry name" value="DBR1"/>
    <property type="match status" value="1"/>
</dbReference>
<sequence>IESERRVVIDLVIVCGDFQAVRNEHDLQCMAVPDRFRHIRTFHKYYRRDATAPKLTLFVGGNHEAANYMQTLAYGGWAAPNIYYMGYASVVNYRGLRIGGISGIYDKTDENWGHFERLPFNERTKRSAYHTRRSDIYKLMQLNAGSDGSRAQALDVMASHDWPLNIHNCGDVQQLLRQSRQMSVDVSAVRENRLGNPLLIPLVTRLKPRHWFAAHLHVKYEAVVKHSAEDPAIQTRFLALDKVVPNRQYLDVIDVEPSLPSSGDCLQYDAEWLAILRSTDELLSIERKCFVPDIHSRVHSVTQSDINRVKELFDNDLTIS</sequence>
<dbReference type="AlphaFoldDB" id="A0A7R9QWX8"/>
<dbReference type="InterPro" id="IPR007708">
    <property type="entry name" value="DBR1_C"/>
</dbReference>
<protein>
    <recommendedName>
        <fullName evidence="1">Lariat debranching enzyme C-terminal domain-containing protein</fullName>
    </recommendedName>
</protein>
<dbReference type="SUPFAM" id="SSF56300">
    <property type="entry name" value="Metallo-dependent phosphatases"/>
    <property type="match status" value="1"/>
</dbReference>
<dbReference type="Proteomes" id="UP000728032">
    <property type="component" value="Unassembled WGS sequence"/>
</dbReference>
<evidence type="ECO:0000313" key="3">
    <source>
        <dbReference type="Proteomes" id="UP000728032"/>
    </source>
</evidence>
<dbReference type="EMBL" id="OC934619">
    <property type="protein sequence ID" value="CAD7660284.1"/>
    <property type="molecule type" value="Genomic_DNA"/>
</dbReference>
<dbReference type="GO" id="GO:0008419">
    <property type="term" value="F:RNA lariat debranching enzyme activity"/>
    <property type="evidence" value="ECO:0007669"/>
    <property type="project" value="TreeGrafter"/>
</dbReference>
<dbReference type="EMBL" id="CAJPVJ010019794">
    <property type="protein sequence ID" value="CAG2177422.1"/>
    <property type="molecule type" value="Genomic_DNA"/>
</dbReference>
<evidence type="ECO:0000313" key="2">
    <source>
        <dbReference type="EMBL" id="CAD7660284.1"/>
    </source>
</evidence>
<feature type="non-terminal residue" evidence="2">
    <location>
        <position position="320"/>
    </location>
</feature>